<reference evidence="4" key="2">
    <citation type="submission" date="2020-09" db="EMBL/GenBank/DDBJ databases">
        <authorList>
            <person name="Sun Q."/>
            <person name="Ohkuma M."/>
        </authorList>
    </citation>
    <scope>NUCLEOTIDE SEQUENCE</scope>
    <source>
        <strain evidence="4">JCM 12862</strain>
    </source>
</reference>
<organism evidence="4 5">
    <name type="scientific">Yeosuana aromativorans</name>
    <dbReference type="NCBI Taxonomy" id="288019"/>
    <lineage>
        <taxon>Bacteria</taxon>
        <taxon>Pseudomonadati</taxon>
        <taxon>Bacteroidota</taxon>
        <taxon>Flavobacteriia</taxon>
        <taxon>Flavobacteriales</taxon>
        <taxon>Flavobacteriaceae</taxon>
        <taxon>Yeosuana</taxon>
    </lineage>
</organism>
<dbReference type="Proteomes" id="UP000612329">
    <property type="component" value="Unassembled WGS sequence"/>
</dbReference>
<dbReference type="Pfam" id="PF11954">
    <property type="entry name" value="DUF3471"/>
    <property type="match status" value="1"/>
</dbReference>
<evidence type="ECO:0000313" key="5">
    <source>
        <dbReference type="Proteomes" id="UP000612329"/>
    </source>
</evidence>
<keyword evidence="1" id="KW-0732">Signal</keyword>
<evidence type="ECO:0000259" key="3">
    <source>
        <dbReference type="Pfam" id="PF11954"/>
    </source>
</evidence>
<dbReference type="PANTHER" id="PTHR46825:SF15">
    <property type="entry name" value="BETA-LACTAMASE-RELATED DOMAIN-CONTAINING PROTEIN"/>
    <property type="match status" value="1"/>
</dbReference>
<dbReference type="AlphaFoldDB" id="A0A8J3BGF2"/>
<dbReference type="GO" id="GO:0016787">
    <property type="term" value="F:hydrolase activity"/>
    <property type="evidence" value="ECO:0007669"/>
    <property type="project" value="UniProtKB-KW"/>
</dbReference>
<gene>
    <name evidence="4" type="ORF">GCM10007962_12210</name>
</gene>
<protein>
    <submittedName>
        <fullName evidence="4">Serine hydrolase</fullName>
    </submittedName>
</protein>
<dbReference type="RefSeq" id="WP_188651028.1">
    <property type="nucleotide sequence ID" value="NZ_BMNR01000002.1"/>
</dbReference>
<dbReference type="InterPro" id="IPR001466">
    <property type="entry name" value="Beta-lactam-related"/>
</dbReference>
<proteinExistence type="predicted"/>
<name>A0A8J3BGF2_9FLAO</name>
<dbReference type="Gene3D" id="3.40.710.10">
    <property type="entry name" value="DD-peptidase/beta-lactamase superfamily"/>
    <property type="match status" value="1"/>
</dbReference>
<keyword evidence="4" id="KW-0378">Hydrolase</keyword>
<dbReference type="Pfam" id="PF00144">
    <property type="entry name" value="Beta-lactamase"/>
    <property type="match status" value="1"/>
</dbReference>
<feature type="signal peptide" evidence="1">
    <location>
        <begin position="1"/>
        <end position="21"/>
    </location>
</feature>
<accession>A0A8J3BGF2</accession>
<reference evidence="4" key="1">
    <citation type="journal article" date="2014" name="Int. J. Syst. Evol. Microbiol.">
        <title>Complete genome sequence of Corynebacterium casei LMG S-19264T (=DSM 44701T), isolated from a smear-ripened cheese.</title>
        <authorList>
            <consortium name="US DOE Joint Genome Institute (JGI-PGF)"/>
            <person name="Walter F."/>
            <person name="Albersmeier A."/>
            <person name="Kalinowski J."/>
            <person name="Ruckert C."/>
        </authorList>
    </citation>
    <scope>NUCLEOTIDE SEQUENCE</scope>
    <source>
        <strain evidence="4">JCM 12862</strain>
    </source>
</reference>
<dbReference type="SUPFAM" id="SSF56601">
    <property type="entry name" value="beta-lactamase/transpeptidase-like"/>
    <property type="match status" value="1"/>
</dbReference>
<dbReference type="EMBL" id="BMNR01000002">
    <property type="protein sequence ID" value="GGK19701.1"/>
    <property type="molecule type" value="Genomic_DNA"/>
</dbReference>
<dbReference type="InterPro" id="IPR021860">
    <property type="entry name" value="Peptidase_S12_Pab87-rel_C"/>
</dbReference>
<dbReference type="InterPro" id="IPR012338">
    <property type="entry name" value="Beta-lactam/transpept-like"/>
</dbReference>
<evidence type="ECO:0000259" key="2">
    <source>
        <dbReference type="Pfam" id="PF00144"/>
    </source>
</evidence>
<feature type="domain" description="Peptidase S12 Pab87-related C-terminal" evidence="3">
    <location>
        <begin position="422"/>
        <end position="517"/>
    </location>
</feature>
<evidence type="ECO:0000256" key="1">
    <source>
        <dbReference type="SAM" id="SignalP"/>
    </source>
</evidence>
<feature type="domain" description="Beta-lactamase-related" evidence="2">
    <location>
        <begin position="29"/>
        <end position="361"/>
    </location>
</feature>
<dbReference type="PANTHER" id="PTHR46825">
    <property type="entry name" value="D-ALANYL-D-ALANINE-CARBOXYPEPTIDASE/ENDOPEPTIDASE AMPH"/>
    <property type="match status" value="1"/>
</dbReference>
<dbReference type="InterPro" id="IPR050491">
    <property type="entry name" value="AmpC-like"/>
</dbReference>
<dbReference type="Gene3D" id="2.40.128.600">
    <property type="match status" value="1"/>
</dbReference>
<keyword evidence="5" id="KW-1185">Reference proteome</keyword>
<evidence type="ECO:0000313" key="4">
    <source>
        <dbReference type="EMBL" id="GGK19701.1"/>
    </source>
</evidence>
<comment type="caution">
    <text evidence="4">The sequence shown here is derived from an EMBL/GenBank/DDBJ whole genome shotgun (WGS) entry which is preliminary data.</text>
</comment>
<sequence>MKSKQTILFALFLIYSHVALFAQLTSKQIDSLVSNAMETFKVAGSAVAIVKDGEIIYEKGFGVKSTITKEPVNEHTNFAIASNSKAYTTAALAMLVEEGKLKWTDKVVDHIPEFTMYNPYVQQNFNIEDLLTHRSGLGLGMGDLMFFPDGTDFTIDDLLASFKKFKPVSAFRTKWDYDNLLYLVAGELIARESGKTWEEFVKTRIFEPLGMDNSYPALNYMTDKSNLASPHNADSGEFKVLPDYQEMINGAAGGIYSNVDDICQWMLVQLNNGKYGDSLEKQLFTKESQREMWKIHTVQEASRNPRYNSHFAGYGLGWQLTDKKGNMEVSHTGGLPGMLSKTLLIPDLNLGVVVLTNTEPGGAGLFYAVSSTIEDSYLGLDDFHWTDKLSQILKARAEKGDEVTKKTWETVEAHKKIKVDESKYIGVYEDSWFGKMAVFKKGNQLWIKSYRSPKLNGAMYFYNANTFAIKWEYQDMNCDAFAMFSLDENGLAQSIKMKGISPNIDFSFDFHDLDLKRVLED</sequence>
<feature type="chain" id="PRO_5035304417" evidence="1">
    <location>
        <begin position="22"/>
        <end position="521"/>
    </location>
</feature>